<evidence type="ECO:0008006" key="4">
    <source>
        <dbReference type="Google" id="ProtNLM"/>
    </source>
</evidence>
<proteinExistence type="predicted"/>
<sequence>MLNNINYHNKNERAFSFLEMMIAFAVILAGVIPVFTVVSTGNKTFAKSENNAIAYNLALEALEWARSAPFEQVIDANIDAVSKPFCFPVSLTLNYQTKDNPSYKLEYPQKYFKYFSNFSREMKIEDFGDKMKKITVIVKWQEDKVQRREEVSAVIIDQRLNN</sequence>
<evidence type="ECO:0000313" key="3">
    <source>
        <dbReference type="Proteomes" id="UP000178735"/>
    </source>
</evidence>
<name>A0A1F7WYW1_9BACT</name>
<dbReference type="STRING" id="1817813.A2008_10290"/>
<organism evidence="2 3">
    <name type="scientific">Candidatus Wallbacteria bacterium GWC2_49_35</name>
    <dbReference type="NCBI Taxonomy" id="1817813"/>
    <lineage>
        <taxon>Bacteria</taxon>
        <taxon>Candidatus Walliibacteriota</taxon>
    </lineage>
</organism>
<dbReference type="AlphaFoldDB" id="A0A1F7WYW1"/>
<gene>
    <name evidence="2" type="ORF">A2008_10290</name>
</gene>
<dbReference type="EMBL" id="MGFH01000026">
    <property type="protein sequence ID" value="OGM08024.1"/>
    <property type="molecule type" value="Genomic_DNA"/>
</dbReference>
<keyword evidence="1" id="KW-1133">Transmembrane helix</keyword>
<reference evidence="2 3" key="1">
    <citation type="journal article" date="2016" name="Nat. Commun.">
        <title>Thousands of microbial genomes shed light on interconnected biogeochemical processes in an aquifer system.</title>
        <authorList>
            <person name="Anantharaman K."/>
            <person name="Brown C.T."/>
            <person name="Hug L.A."/>
            <person name="Sharon I."/>
            <person name="Castelle C.J."/>
            <person name="Probst A.J."/>
            <person name="Thomas B.C."/>
            <person name="Singh A."/>
            <person name="Wilkins M.J."/>
            <person name="Karaoz U."/>
            <person name="Brodie E.L."/>
            <person name="Williams K.H."/>
            <person name="Hubbard S.S."/>
            <person name="Banfield J.F."/>
        </authorList>
    </citation>
    <scope>NUCLEOTIDE SEQUENCE [LARGE SCALE GENOMIC DNA]</scope>
</reference>
<evidence type="ECO:0000313" key="2">
    <source>
        <dbReference type="EMBL" id="OGM08024.1"/>
    </source>
</evidence>
<protein>
    <recommendedName>
        <fullName evidence="4">Type II secretion system protein GspI C-terminal domain-containing protein</fullName>
    </recommendedName>
</protein>
<keyword evidence="1" id="KW-0812">Transmembrane</keyword>
<dbReference type="Proteomes" id="UP000178735">
    <property type="component" value="Unassembled WGS sequence"/>
</dbReference>
<feature type="transmembrane region" description="Helical" evidence="1">
    <location>
        <begin position="20"/>
        <end position="38"/>
    </location>
</feature>
<accession>A0A1F7WYW1</accession>
<comment type="caution">
    <text evidence="2">The sequence shown here is derived from an EMBL/GenBank/DDBJ whole genome shotgun (WGS) entry which is preliminary data.</text>
</comment>
<evidence type="ECO:0000256" key="1">
    <source>
        <dbReference type="SAM" id="Phobius"/>
    </source>
</evidence>
<keyword evidence="1" id="KW-0472">Membrane</keyword>